<keyword evidence="1" id="KW-0812">Transmembrane</keyword>
<evidence type="ECO:0000313" key="2">
    <source>
        <dbReference type="EMBL" id="WNZ22731.1"/>
    </source>
</evidence>
<organism evidence="2">
    <name type="scientific">Leptolyngbya sp. NK1-12</name>
    <dbReference type="NCBI Taxonomy" id="2547451"/>
    <lineage>
        <taxon>Bacteria</taxon>
        <taxon>Bacillati</taxon>
        <taxon>Cyanobacteriota</taxon>
        <taxon>Cyanophyceae</taxon>
        <taxon>Leptolyngbyales</taxon>
        <taxon>Leptolyngbyaceae</taxon>
        <taxon>Leptolyngbya group</taxon>
        <taxon>Leptolyngbya</taxon>
    </lineage>
</organism>
<reference evidence="2" key="1">
    <citation type="submission" date="2020-05" db="EMBL/GenBank/DDBJ databases">
        <authorList>
            <person name="Zhu T."/>
            <person name="Keshari N."/>
            <person name="Lu X."/>
        </authorList>
    </citation>
    <scope>NUCLEOTIDE SEQUENCE</scope>
    <source>
        <strain evidence="2">NK1-12</strain>
    </source>
</reference>
<feature type="transmembrane region" description="Helical" evidence="1">
    <location>
        <begin position="6"/>
        <end position="29"/>
    </location>
</feature>
<protein>
    <submittedName>
        <fullName evidence="2">Uncharacterized protein</fullName>
    </submittedName>
</protein>
<dbReference type="RefSeq" id="WP_316434256.1">
    <property type="nucleotide sequence ID" value="NZ_CP053586.1"/>
</dbReference>
<proteinExistence type="predicted"/>
<dbReference type="EMBL" id="CP053586">
    <property type="protein sequence ID" value="WNZ22731.1"/>
    <property type="molecule type" value="Genomic_DNA"/>
</dbReference>
<sequence length="67" mass="7707">MSWEKAMFGLDVSLLIGIISSVTGALAWYRSLTRSQYAREREYAHILNALEQNRANMQLILNEADFE</sequence>
<dbReference type="AlphaFoldDB" id="A0AA96WIC4"/>
<accession>A0AA96WIC4</accession>
<evidence type="ECO:0000256" key="1">
    <source>
        <dbReference type="SAM" id="Phobius"/>
    </source>
</evidence>
<keyword evidence="1" id="KW-0472">Membrane</keyword>
<gene>
    <name evidence="2" type="ORF">HJG54_07580</name>
</gene>
<keyword evidence="1" id="KW-1133">Transmembrane helix</keyword>
<name>A0AA96WIC4_9CYAN</name>